<organism evidence="1 2">
    <name type="scientific">Melia azedarach</name>
    <name type="common">Chinaberry tree</name>
    <dbReference type="NCBI Taxonomy" id="155640"/>
    <lineage>
        <taxon>Eukaryota</taxon>
        <taxon>Viridiplantae</taxon>
        <taxon>Streptophyta</taxon>
        <taxon>Embryophyta</taxon>
        <taxon>Tracheophyta</taxon>
        <taxon>Spermatophyta</taxon>
        <taxon>Magnoliopsida</taxon>
        <taxon>eudicotyledons</taxon>
        <taxon>Gunneridae</taxon>
        <taxon>Pentapetalae</taxon>
        <taxon>rosids</taxon>
        <taxon>malvids</taxon>
        <taxon>Sapindales</taxon>
        <taxon>Meliaceae</taxon>
        <taxon>Melia</taxon>
    </lineage>
</organism>
<evidence type="ECO:0000313" key="2">
    <source>
        <dbReference type="Proteomes" id="UP001164539"/>
    </source>
</evidence>
<protein>
    <submittedName>
        <fullName evidence="1">CLAVATA3/ESR (CLE)-related protein 46-like</fullName>
    </submittedName>
</protein>
<reference evidence="1 2" key="1">
    <citation type="journal article" date="2023" name="Science">
        <title>Complex scaffold remodeling in plant triterpene biosynthesis.</title>
        <authorList>
            <person name="De La Pena R."/>
            <person name="Hodgson H."/>
            <person name="Liu J.C."/>
            <person name="Stephenson M.J."/>
            <person name="Martin A.C."/>
            <person name="Owen C."/>
            <person name="Harkess A."/>
            <person name="Leebens-Mack J."/>
            <person name="Jimenez L.E."/>
            <person name="Osbourn A."/>
            <person name="Sattely E.S."/>
        </authorList>
    </citation>
    <scope>NUCLEOTIDE SEQUENCE [LARGE SCALE GENOMIC DNA]</scope>
    <source>
        <strain evidence="2">cv. JPN11</strain>
        <tissue evidence="1">Leaf</tissue>
    </source>
</reference>
<accession>A0ACC1YPY9</accession>
<gene>
    <name evidence="1" type="ORF">OWV82_004652</name>
</gene>
<dbReference type="EMBL" id="CM051395">
    <property type="protein sequence ID" value="KAJ4725842.1"/>
    <property type="molecule type" value="Genomic_DNA"/>
</dbReference>
<evidence type="ECO:0000313" key="1">
    <source>
        <dbReference type="EMBL" id="KAJ4725842.1"/>
    </source>
</evidence>
<sequence>MRTLTLIYLLLAWLLVVASQRHFSTKVMVQAIESVELKVRPGQSGSRSRTGKVWVTWTEKKKIRKTPSGPNPVGNHHPPSRH</sequence>
<proteinExistence type="predicted"/>
<keyword evidence="2" id="KW-1185">Reference proteome</keyword>
<name>A0ACC1YPY9_MELAZ</name>
<dbReference type="Proteomes" id="UP001164539">
    <property type="component" value="Chromosome 2"/>
</dbReference>
<comment type="caution">
    <text evidence="1">The sequence shown here is derived from an EMBL/GenBank/DDBJ whole genome shotgun (WGS) entry which is preliminary data.</text>
</comment>